<gene>
    <name evidence="1" type="ORF">TELCIR_03652</name>
</gene>
<protein>
    <submittedName>
        <fullName evidence="1">Uncharacterized protein</fullName>
    </submittedName>
</protein>
<evidence type="ECO:0000313" key="1">
    <source>
        <dbReference type="EMBL" id="PIO74336.1"/>
    </source>
</evidence>
<proteinExistence type="predicted"/>
<evidence type="ECO:0000313" key="2">
    <source>
        <dbReference type="Proteomes" id="UP000230423"/>
    </source>
</evidence>
<reference evidence="1 2" key="1">
    <citation type="submission" date="2015-09" db="EMBL/GenBank/DDBJ databases">
        <title>Draft genome of the parasitic nematode Teladorsagia circumcincta isolate WARC Sus (inbred).</title>
        <authorList>
            <person name="Mitreva M."/>
        </authorList>
    </citation>
    <scope>NUCLEOTIDE SEQUENCE [LARGE SCALE GENOMIC DNA]</scope>
    <source>
        <strain evidence="1 2">S</strain>
    </source>
</reference>
<organism evidence="1 2">
    <name type="scientific">Teladorsagia circumcincta</name>
    <name type="common">Brown stomach worm</name>
    <name type="synonym">Ostertagia circumcincta</name>
    <dbReference type="NCBI Taxonomy" id="45464"/>
    <lineage>
        <taxon>Eukaryota</taxon>
        <taxon>Metazoa</taxon>
        <taxon>Ecdysozoa</taxon>
        <taxon>Nematoda</taxon>
        <taxon>Chromadorea</taxon>
        <taxon>Rhabditida</taxon>
        <taxon>Rhabditina</taxon>
        <taxon>Rhabditomorpha</taxon>
        <taxon>Strongyloidea</taxon>
        <taxon>Trichostrongylidae</taxon>
        <taxon>Teladorsagia</taxon>
    </lineage>
</organism>
<dbReference type="AlphaFoldDB" id="A0A2G9UW07"/>
<keyword evidence="2" id="KW-1185">Reference proteome</keyword>
<feature type="non-terminal residue" evidence="1">
    <location>
        <position position="1"/>
    </location>
</feature>
<dbReference type="Proteomes" id="UP000230423">
    <property type="component" value="Unassembled WGS sequence"/>
</dbReference>
<accession>A0A2G9UW07</accession>
<name>A0A2G9UW07_TELCI</name>
<sequence length="142" mass="16527">QNFMSWDKQFSNISSSQYQAAVRNISQTHVNICAYSLNKGVNPRTVLASLDVFLNCDTLDIFLNCDTLDFFLNCDTDVLLNCDTLYISSYLNNPTNEHLVDAINFPLHYCNYNFANTTTYYVTMFRREKVQRRHCCCLRTDD</sequence>
<dbReference type="EMBL" id="KZ345297">
    <property type="protein sequence ID" value="PIO74336.1"/>
    <property type="molecule type" value="Genomic_DNA"/>
</dbReference>